<dbReference type="EMBL" id="AP024563">
    <property type="protein sequence ID" value="BCU06245.1"/>
    <property type="molecule type" value="Genomic_DNA"/>
</dbReference>
<comment type="similarity">
    <text evidence="1">Belongs to the AB hydrolase superfamily. AB hydrolase 4 family.</text>
</comment>
<sequence length="180" mass="20127">MPFVLRDAMLRLDPGGSRLYRRHLLDKLKASLRRKFAERPFPLAVDLDAIRDLNQFDDRITAPLNGFAGVFDYYTRASCRPFLADIHTPTLILQAADDPFMFPTTVPWAHELGPGVTLEPAAHGGKPRYKKNFQATATLAPIGFARPRCANVERGWKTPLDAWLGGTRSGATNRRAIRAL</sequence>
<dbReference type="Proteomes" id="UP000680679">
    <property type="component" value="Chromosome"/>
</dbReference>
<dbReference type="InterPro" id="IPR050960">
    <property type="entry name" value="AB_hydrolase_4_sf"/>
</dbReference>
<protein>
    <submittedName>
        <fullName evidence="2">Uncharacterized protein</fullName>
    </submittedName>
</protein>
<accession>A0ABM7QKF5</accession>
<evidence type="ECO:0000313" key="2">
    <source>
        <dbReference type="EMBL" id="BCU06245.1"/>
    </source>
</evidence>
<organism evidence="2 3">
    <name type="scientific">Allochromatium tepidum</name>
    <dbReference type="NCBI Taxonomy" id="553982"/>
    <lineage>
        <taxon>Bacteria</taxon>
        <taxon>Pseudomonadati</taxon>
        <taxon>Pseudomonadota</taxon>
        <taxon>Gammaproteobacteria</taxon>
        <taxon>Chromatiales</taxon>
        <taxon>Chromatiaceae</taxon>
        <taxon>Allochromatium</taxon>
    </lineage>
</organism>
<proteinExistence type="inferred from homology"/>
<dbReference type="PROSITE" id="PS01133">
    <property type="entry name" value="UPF0017"/>
    <property type="match status" value="1"/>
</dbReference>
<keyword evidence="3" id="KW-1185">Reference proteome</keyword>
<dbReference type="InterPro" id="IPR000952">
    <property type="entry name" value="AB_hydrolase_4_CS"/>
</dbReference>
<dbReference type="PANTHER" id="PTHR10794">
    <property type="entry name" value="ABHYDROLASE DOMAIN-CONTAINING PROTEIN"/>
    <property type="match status" value="1"/>
</dbReference>
<dbReference type="PANTHER" id="PTHR10794:SF94">
    <property type="entry name" value="ESTERASE YHET-RELATED"/>
    <property type="match status" value="1"/>
</dbReference>
<dbReference type="InterPro" id="IPR029058">
    <property type="entry name" value="AB_hydrolase_fold"/>
</dbReference>
<name>A0ABM7QKF5_9GAMM</name>
<dbReference type="Gene3D" id="3.40.50.1820">
    <property type="entry name" value="alpha/beta hydrolase"/>
    <property type="match status" value="1"/>
</dbReference>
<evidence type="ECO:0000256" key="1">
    <source>
        <dbReference type="ARBA" id="ARBA00010884"/>
    </source>
</evidence>
<reference evidence="2 3" key="1">
    <citation type="submission" date="2021-04" db="EMBL/GenBank/DDBJ databases">
        <title>Complete genome sequencing of Allochromatium tepidum strain NZ.</title>
        <authorList>
            <person name="Tsukatani Y."/>
            <person name="Mori H."/>
        </authorList>
    </citation>
    <scope>NUCLEOTIDE SEQUENCE [LARGE SCALE GENOMIC DNA]</scope>
    <source>
        <strain evidence="2 3">NZ</strain>
    </source>
</reference>
<gene>
    <name evidence="2" type="ORF">Atep_09220</name>
</gene>
<dbReference type="SUPFAM" id="SSF53474">
    <property type="entry name" value="alpha/beta-Hydrolases"/>
    <property type="match status" value="1"/>
</dbReference>
<evidence type="ECO:0000313" key="3">
    <source>
        <dbReference type="Proteomes" id="UP000680679"/>
    </source>
</evidence>